<dbReference type="Pfam" id="PF03756">
    <property type="entry name" value="AfsA"/>
    <property type="match status" value="1"/>
</dbReference>
<gene>
    <name evidence="2" type="ORF">SS37_08785</name>
</gene>
<dbReference type="PATRIC" id="fig|1619248.3.peg.813"/>
<comment type="caution">
    <text evidence="2">The sequence shown here is derived from an EMBL/GenBank/DDBJ whole genome shotgun (WGS) entry which is preliminary data.</text>
</comment>
<feature type="domain" description="A-factor biosynthesis hotdog" evidence="1">
    <location>
        <begin position="91"/>
        <end position="222"/>
    </location>
</feature>
<dbReference type="Proteomes" id="UP000033352">
    <property type="component" value="Unassembled WGS sequence"/>
</dbReference>
<evidence type="ECO:0000313" key="3">
    <source>
        <dbReference type="Proteomes" id="UP000033352"/>
    </source>
</evidence>
<dbReference type="RefSeq" id="WP_045285314.1">
    <property type="nucleotide sequence ID" value="NZ_JZYX01000015.1"/>
</dbReference>
<dbReference type="InterPro" id="IPR005509">
    <property type="entry name" value="AfsA_hotdog_dom"/>
</dbReference>
<reference evidence="2 3" key="1">
    <citation type="submission" date="2015-03" db="EMBL/GenBank/DDBJ databases">
        <authorList>
            <person name="McCorrison J."/>
            <person name="Sanka R."/>
            <person name="Adams M."/>
            <person name="Brinkac L."/>
            <person name="Nierman W."/>
            <person name="Sutton G."/>
            <person name="Nelson K."/>
            <person name="Kiedrowski L."/>
            <person name="Guerrero D."/>
            <person name="Bonomo R."/>
        </authorList>
    </citation>
    <scope>NUCLEOTIDE SEQUENCE [LARGE SCALE GENOMIC DNA]</scope>
    <source>
        <strain evidence="2 3">35699</strain>
    </source>
</reference>
<dbReference type="EMBL" id="JZYX01000015">
    <property type="protein sequence ID" value="KJN28117.1"/>
    <property type="molecule type" value="Genomic_DNA"/>
</dbReference>
<dbReference type="OrthoDB" id="7838374at2"/>
<accession>A0A0F1B1U5</accession>
<sequence length="258" mass="28905">MNCKKLVVVGDKFNEFANGKDVVTISQLELLTQIPANIIDKEHEIIVGQGVRKDFAGKVISNQARNAIHGNKLKMCSLEKLVSDKKNAHCHKKLEQNILIGPAEQAEHNPDLYAMPLLIDERCELMADHQTGQHIQGMLLVEASRQAFIGVTEEFIYQQESGRYYVINSMAINFSSFLFPLPALVHFEFLEKDINDRRGRFKAQVRVTQHQTLCATMDVSFTVYPSALITEKEKSLAEVAMQAAIVQQQGVAQGVTHA</sequence>
<evidence type="ECO:0000259" key="1">
    <source>
        <dbReference type="Pfam" id="PF03756"/>
    </source>
</evidence>
<protein>
    <recommendedName>
        <fullName evidence="1">A-factor biosynthesis hotdog domain-containing protein</fullName>
    </recommendedName>
</protein>
<evidence type="ECO:0000313" key="2">
    <source>
        <dbReference type="EMBL" id="KJN28117.1"/>
    </source>
</evidence>
<proteinExistence type="predicted"/>
<dbReference type="AlphaFoldDB" id="A0A0F1B1U5"/>
<name>A0A0F1B1U5_9ENTR</name>
<organism evidence="2 3">
    <name type="scientific">Enterobacter sichuanensis</name>
    <dbReference type="NCBI Taxonomy" id="2071710"/>
    <lineage>
        <taxon>Bacteria</taxon>
        <taxon>Pseudomonadati</taxon>
        <taxon>Pseudomonadota</taxon>
        <taxon>Gammaproteobacteria</taxon>
        <taxon>Enterobacterales</taxon>
        <taxon>Enterobacteriaceae</taxon>
        <taxon>Enterobacter</taxon>
        <taxon>Enterobacter cloacae complex</taxon>
    </lineage>
</organism>